<dbReference type="FunFam" id="1.10.10.60:FF:000016">
    <property type="entry name" value="Transcriptional activator Myb isoform A"/>
    <property type="match status" value="1"/>
</dbReference>
<gene>
    <name evidence="8" type="ORF">TRIUR3_24658</name>
</gene>
<evidence type="ECO:0000256" key="4">
    <source>
        <dbReference type="ARBA" id="ARBA00023125"/>
    </source>
</evidence>
<comment type="subcellular location">
    <subcellularLocation>
        <location evidence="1">Nucleus</location>
    </subcellularLocation>
</comment>
<dbReference type="PANTHER" id="PTHR45614">
    <property type="entry name" value="MYB PROTEIN-RELATED"/>
    <property type="match status" value="1"/>
</dbReference>
<dbReference type="AlphaFoldDB" id="M7YPQ4"/>
<feature type="region of interest" description="Disordered" evidence="7">
    <location>
        <begin position="1"/>
        <end position="55"/>
    </location>
</feature>
<feature type="region of interest" description="Disordered" evidence="7">
    <location>
        <begin position="755"/>
        <end position="780"/>
    </location>
</feature>
<dbReference type="InterPro" id="IPR050560">
    <property type="entry name" value="MYB_TF"/>
</dbReference>
<feature type="compositionally biased region" description="Polar residues" evidence="7">
    <location>
        <begin position="249"/>
        <end position="258"/>
    </location>
</feature>
<feature type="region of interest" description="Disordered" evidence="7">
    <location>
        <begin position="677"/>
        <end position="708"/>
    </location>
</feature>
<keyword evidence="4" id="KW-0238">DNA-binding</keyword>
<feature type="compositionally biased region" description="Basic and acidic residues" evidence="7">
    <location>
        <begin position="1"/>
        <end position="13"/>
    </location>
</feature>
<dbReference type="STRING" id="4572.M7YPQ4"/>
<keyword evidence="3" id="KW-0805">Transcription regulation</keyword>
<evidence type="ECO:0000256" key="6">
    <source>
        <dbReference type="ARBA" id="ARBA00023242"/>
    </source>
</evidence>
<protein>
    <submittedName>
        <fullName evidence="8">Myb-related protein 3R-1</fullName>
    </submittedName>
</protein>
<dbReference type="Pfam" id="PF13921">
    <property type="entry name" value="Myb_DNA-bind_6"/>
    <property type="match status" value="1"/>
</dbReference>
<feature type="compositionally biased region" description="Polar residues" evidence="7">
    <location>
        <begin position="29"/>
        <end position="52"/>
    </location>
</feature>
<feature type="region of interest" description="Disordered" evidence="7">
    <location>
        <begin position="567"/>
        <end position="593"/>
    </location>
</feature>
<dbReference type="GO" id="GO:0000978">
    <property type="term" value="F:RNA polymerase II cis-regulatory region sequence-specific DNA binding"/>
    <property type="evidence" value="ECO:0007669"/>
    <property type="project" value="TreeGrafter"/>
</dbReference>
<dbReference type="eggNOG" id="KOG0048">
    <property type="taxonomic scope" value="Eukaryota"/>
</dbReference>
<dbReference type="CDD" id="cd00167">
    <property type="entry name" value="SANT"/>
    <property type="match status" value="3"/>
</dbReference>
<dbReference type="PROSITE" id="PS50090">
    <property type="entry name" value="MYB_LIKE"/>
    <property type="match status" value="3"/>
</dbReference>
<evidence type="ECO:0000313" key="8">
    <source>
        <dbReference type="EMBL" id="EMS48956.1"/>
    </source>
</evidence>
<dbReference type="GO" id="GO:0000981">
    <property type="term" value="F:DNA-binding transcription factor activity, RNA polymerase II-specific"/>
    <property type="evidence" value="ECO:0007669"/>
    <property type="project" value="TreeGrafter"/>
</dbReference>
<evidence type="ECO:0000256" key="1">
    <source>
        <dbReference type="ARBA" id="ARBA00004123"/>
    </source>
</evidence>
<dbReference type="SMART" id="SM00717">
    <property type="entry name" value="SANT"/>
    <property type="match status" value="3"/>
</dbReference>
<dbReference type="PROSITE" id="PS51294">
    <property type="entry name" value="HTH_MYB"/>
    <property type="match status" value="3"/>
</dbReference>
<dbReference type="Pfam" id="PF00249">
    <property type="entry name" value="Myb_DNA-binding"/>
    <property type="match status" value="1"/>
</dbReference>
<name>M7YPQ4_TRIUA</name>
<dbReference type="InterPro" id="IPR009057">
    <property type="entry name" value="Homeodomain-like_sf"/>
</dbReference>
<keyword evidence="5" id="KW-0804">Transcription</keyword>
<dbReference type="EMBL" id="KD248462">
    <property type="protein sequence ID" value="EMS48956.1"/>
    <property type="molecule type" value="Genomic_DNA"/>
</dbReference>
<evidence type="ECO:0000256" key="7">
    <source>
        <dbReference type="SAM" id="MobiDB-lite"/>
    </source>
</evidence>
<proteinExistence type="predicted"/>
<dbReference type="PANTHER" id="PTHR45614:SF266">
    <property type="entry name" value="TRANSCRIPTION FACTOR MYB3R-4"/>
    <property type="match status" value="1"/>
</dbReference>
<evidence type="ECO:0000256" key="5">
    <source>
        <dbReference type="ARBA" id="ARBA00023163"/>
    </source>
</evidence>
<dbReference type="FunFam" id="1.10.10.60:FF:000010">
    <property type="entry name" value="Transcriptional activator Myb isoform A"/>
    <property type="match status" value="1"/>
</dbReference>
<dbReference type="GO" id="GO:0005634">
    <property type="term" value="C:nucleus"/>
    <property type="evidence" value="ECO:0007669"/>
    <property type="project" value="UniProtKB-SubCell"/>
</dbReference>
<evidence type="ECO:0000256" key="3">
    <source>
        <dbReference type="ARBA" id="ARBA00023015"/>
    </source>
</evidence>
<dbReference type="SUPFAM" id="SSF46689">
    <property type="entry name" value="Homeodomain-like"/>
    <property type="match status" value="2"/>
</dbReference>
<accession>M7YPQ4</accession>
<sequence length="1015" mass="111238">MTSDKGKAPKKAGEASGQPSTTHEGKVSNEPQRQRSLNGRTTGPTRCSTKGNWTPEEDDILSRAVQTYNGKNWKKIAECFPDRTDVQCLHRWQKVLNPELIKGPWSKEVGPLFDLFPFSGLLSILYAHEDDIIVEMVKKYGPKKWSTIAQALPGRIGKQCRERWHNHLNPGINKDAWTQEEEITLIHAHRMYGNKWAELTKFLPGRTDNSIKNHWNSSVKKKIDSYMSSGLLAQVSRLPLIEHHAHFNSSPAITQQNSEDSDSNAVREVEDSSGCSQSSLAMVSCSQAQDTNLALSCDLHVNADPSKTEAHDSQSSMCQEGYTSTEGVASALSEVHCHASSSRFGPDKLLQQEISQRMDLQMDIDETPGNSMFENNQTICSTSNNERPMLQYEIAPDMPISVLTNVSGAEPKLHFMSEADFSSPNCLKSELWQDVSFQSLLSGPDVVDADSLSRLNHHSDTHSSEADTHFLAAPNPSHTSNPSSMMMAAYGQDPSLSVPQSLIPNGLSDVADEKSREMQVSGSEMITCMHDSFGDSEQFATPGSTDGRHGASAIIERIPEYGDKQLTDAEEPASSMAKEPPLAQGEAASDEKQDKGALFYEPPRFPSMDVPFVSCDLVTSGDLQEYSPLGIRQLMRSTMSVTTPLRLWGSPTHDESPDVVLKSAAKSFISTPSILKKRPRDLSSPTLEKGIEKKSRTEQDSGVLGTSSVSAQTSCMHAIKDKGLVTESVFCTNRSSSFKPLEKKLEFCDENKGNLGESEQAKDGRNAQNNHPVDEHARGEQCSTANMVNINDEPPATVLVEHKGNDISDHGANAMYQKMNTNLEALSACKETFAKSKSGELIAEKSSPCIQMDYEYVNILADTPGVKRGLESPSAWKSPWFIDMQYKGSYFISPADTTYDALGLMKRINVQSASALADAREVLASGSQCGNKDFDEENKENIDAENETGTGKPQNKIMAEARVLDFNECATPPVVLLFVAPVTLYFVTGPLSGTHSSPERILGLLKVVSSVNLCC</sequence>
<dbReference type="InterPro" id="IPR001005">
    <property type="entry name" value="SANT/Myb"/>
</dbReference>
<keyword evidence="2" id="KW-0677">Repeat</keyword>
<reference evidence="8" key="1">
    <citation type="journal article" date="2013" name="Nature">
        <title>Draft genome of the wheat A-genome progenitor Triticum urartu.</title>
        <authorList>
            <person name="Ling H.Q."/>
            <person name="Zhao S."/>
            <person name="Liu D."/>
            <person name="Wang J."/>
            <person name="Sun H."/>
            <person name="Zhang C."/>
            <person name="Fan H."/>
            <person name="Li D."/>
            <person name="Dong L."/>
            <person name="Tao Y."/>
            <person name="Gao C."/>
            <person name="Wu H."/>
            <person name="Li Y."/>
            <person name="Cui Y."/>
            <person name="Guo X."/>
            <person name="Zheng S."/>
            <person name="Wang B."/>
            <person name="Yu K."/>
            <person name="Liang Q."/>
            <person name="Yang W."/>
            <person name="Lou X."/>
            <person name="Chen J."/>
            <person name="Feng M."/>
            <person name="Jian J."/>
            <person name="Zhang X."/>
            <person name="Luo G."/>
            <person name="Jiang Y."/>
            <person name="Liu J."/>
            <person name="Wang Z."/>
            <person name="Sha Y."/>
            <person name="Zhang B."/>
            <person name="Wu H."/>
            <person name="Tang D."/>
            <person name="Shen Q."/>
            <person name="Xue P."/>
            <person name="Zou S."/>
            <person name="Wang X."/>
            <person name="Liu X."/>
            <person name="Wang F."/>
            <person name="Yang Y."/>
            <person name="An X."/>
            <person name="Dong Z."/>
            <person name="Zhang K."/>
            <person name="Zhang X."/>
            <person name="Luo M.C."/>
            <person name="Dvorak J."/>
            <person name="Tong Y."/>
            <person name="Wang J."/>
            <person name="Yang H."/>
            <person name="Li Z."/>
            <person name="Wang D."/>
            <person name="Zhang A."/>
            <person name="Wang J."/>
        </authorList>
    </citation>
    <scope>NUCLEOTIDE SEQUENCE</scope>
</reference>
<feature type="compositionally biased region" description="Basic and acidic residues" evidence="7">
    <location>
        <begin position="689"/>
        <end position="699"/>
    </location>
</feature>
<organism evidence="8">
    <name type="scientific">Triticum urartu</name>
    <name type="common">Red wild einkorn</name>
    <name type="synonym">Crithodium urartu</name>
    <dbReference type="NCBI Taxonomy" id="4572"/>
    <lineage>
        <taxon>Eukaryota</taxon>
        <taxon>Viridiplantae</taxon>
        <taxon>Streptophyta</taxon>
        <taxon>Embryophyta</taxon>
        <taxon>Tracheophyta</taxon>
        <taxon>Spermatophyta</taxon>
        <taxon>Magnoliopsida</taxon>
        <taxon>Liliopsida</taxon>
        <taxon>Poales</taxon>
        <taxon>Poaceae</taxon>
        <taxon>BOP clade</taxon>
        <taxon>Pooideae</taxon>
        <taxon>Triticodae</taxon>
        <taxon>Triticeae</taxon>
        <taxon>Triticinae</taxon>
        <taxon>Triticum</taxon>
    </lineage>
</organism>
<dbReference type="OMA" id="EFLAPPY"/>
<feature type="region of interest" description="Disordered" evidence="7">
    <location>
        <begin position="249"/>
        <end position="272"/>
    </location>
</feature>
<dbReference type="InterPro" id="IPR017930">
    <property type="entry name" value="Myb_dom"/>
</dbReference>
<keyword evidence="6" id="KW-0539">Nucleus</keyword>
<dbReference type="FunFam" id="1.10.10.60:FF:000324">
    <property type="entry name" value="Transcription factor MYB3R-2"/>
    <property type="match status" value="1"/>
</dbReference>
<dbReference type="Gene3D" id="1.10.10.60">
    <property type="entry name" value="Homeodomain-like"/>
    <property type="match status" value="3"/>
</dbReference>
<evidence type="ECO:0000256" key="2">
    <source>
        <dbReference type="ARBA" id="ARBA00022737"/>
    </source>
</evidence>